<keyword evidence="1" id="KW-0732">Signal</keyword>
<evidence type="ECO:0000256" key="1">
    <source>
        <dbReference type="SAM" id="SignalP"/>
    </source>
</evidence>
<dbReference type="AlphaFoldDB" id="A0A975G2Y9"/>
<proteinExistence type="predicted"/>
<gene>
    <name evidence="2" type="ORF">KCG34_06895</name>
</gene>
<accession>A0A975G2Y9</accession>
<evidence type="ECO:0000313" key="3">
    <source>
        <dbReference type="Proteomes" id="UP000676409"/>
    </source>
</evidence>
<dbReference type="RefSeq" id="WP_211939654.1">
    <property type="nucleotide sequence ID" value="NZ_CP073078.1"/>
</dbReference>
<sequence length="418" mass="44981">MKPIAWFLCLPLAMPWAAHAAELSYAQQLIDTTLASRPEVSGISMHVTRPKTTDNVVVASSLNDTSSVNLADDLAVIQSGDTRAKVEDGHVDVRLPLLDMSRRPLGSLEVVVPGADVAKAEKAAVSVRDAVARRISHINNLLEPARFDQTTPLNSYAQHLVDVALAQHPKVVILAIHATPPNTPDDVIVGSNIGRIGKKADEDDLNVIKTGVPKLEFNETGDRYEVELPLHDLSGDTLGAVGVVFNYKKGDDTKAHQAEAIAIRDAMARRISNPANLVEPWPFDPKVPSDTRAQKLVDRTLAAHHELIILAIHVTPPGAAHNLILASNIGRIGKEADDDDMRVANTGAVNQEVNSTGKRFEVELPLLDAKGARIGALSCVFRYNKGADKKALYNKAIVIRDAMRPQIGSVAALAAPAR</sequence>
<organism evidence="2 3">
    <name type="scientific">Phenylobacterium montanum</name>
    <dbReference type="NCBI Taxonomy" id="2823693"/>
    <lineage>
        <taxon>Bacteria</taxon>
        <taxon>Pseudomonadati</taxon>
        <taxon>Pseudomonadota</taxon>
        <taxon>Alphaproteobacteria</taxon>
        <taxon>Caulobacterales</taxon>
        <taxon>Caulobacteraceae</taxon>
        <taxon>Phenylobacterium</taxon>
    </lineage>
</organism>
<evidence type="ECO:0000313" key="2">
    <source>
        <dbReference type="EMBL" id="QUD89602.1"/>
    </source>
</evidence>
<reference evidence="2" key="1">
    <citation type="submission" date="2021-04" db="EMBL/GenBank/DDBJ databases">
        <title>The complete genome sequence of Caulobacter sp. S6.</title>
        <authorList>
            <person name="Tang Y."/>
            <person name="Ouyang W."/>
            <person name="Liu Q."/>
            <person name="Huang B."/>
            <person name="Guo Z."/>
            <person name="Lei P."/>
        </authorList>
    </citation>
    <scope>NUCLEOTIDE SEQUENCE</scope>
    <source>
        <strain evidence="2">S6</strain>
    </source>
</reference>
<dbReference type="KEGG" id="caul:KCG34_06895"/>
<evidence type="ECO:0008006" key="4">
    <source>
        <dbReference type="Google" id="ProtNLM"/>
    </source>
</evidence>
<feature type="chain" id="PRO_5037010483" description="Flagellar assembly protein T N-terminal domain-containing protein" evidence="1">
    <location>
        <begin position="21"/>
        <end position="418"/>
    </location>
</feature>
<keyword evidence="3" id="KW-1185">Reference proteome</keyword>
<name>A0A975G2Y9_9CAUL</name>
<dbReference type="EMBL" id="CP073078">
    <property type="protein sequence ID" value="QUD89602.1"/>
    <property type="molecule type" value="Genomic_DNA"/>
</dbReference>
<feature type="signal peptide" evidence="1">
    <location>
        <begin position="1"/>
        <end position="20"/>
    </location>
</feature>
<dbReference type="Proteomes" id="UP000676409">
    <property type="component" value="Chromosome"/>
</dbReference>
<protein>
    <recommendedName>
        <fullName evidence="4">Flagellar assembly protein T N-terminal domain-containing protein</fullName>
    </recommendedName>
</protein>